<dbReference type="Proteomes" id="UP001171751">
    <property type="component" value="Unassembled WGS sequence"/>
</dbReference>
<evidence type="ECO:0000256" key="2">
    <source>
        <dbReference type="ARBA" id="ARBA00023211"/>
    </source>
</evidence>
<evidence type="ECO:0000256" key="1">
    <source>
        <dbReference type="ARBA" id="ARBA00022801"/>
    </source>
</evidence>
<dbReference type="HAMAP" id="MF_01854">
    <property type="entry name" value="FBPase_class3"/>
    <property type="match status" value="1"/>
</dbReference>
<dbReference type="EMBL" id="JAUNQW010000010">
    <property type="protein sequence ID" value="MDO5457372.1"/>
    <property type="molecule type" value="Genomic_DNA"/>
</dbReference>
<dbReference type="AlphaFoldDB" id="A0AA43UCC5"/>
<gene>
    <name evidence="4" type="primary">fbp</name>
    <name evidence="5" type="ORF">Q4F26_03420</name>
</gene>
<comment type="similarity">
    <text evidence="4">Belongs to the FBPase class 3 family.</text>
</comment>
<organism evidence="5 6">
    <name type="scientific">Atopococcus tabaci</name>
    <dbReference type="NCBI Taxonomy" id="269774"/>
    <lineage>
        <taxon>Bacteria</taxon>
        <taxon>Bacillati</taxon>
        <taxon>Bacillota</taxon>
        <taxon>Bacilli</taxon>
        <taxon>Lactobacillales</taxon>
        <taxon>Carnobacteriaceae</taxon>
        <taxon>Atopococcus</taxon>
    </lineage>
</organism>
<evidence type="ECO:0000313" key="6">
    <source>
        <dbReference type="Proteomes" id="UP001171751"/>
    </source>
</evidence>
<name>A0AA43UCC5_9LACT</name>
<evidence type="ECO:0000256" key="3">
    <source>
        <dbReference type="ARBA" id="ARBA00023277"/>
    </source>
</evidence>
<dbReference type="Gene3D" id="3.60.21.10">
    <property type="match status" value="2"/>
</dbReference>
<dbReference type="GO" id="GO:0006094">
    <property type="term" value="P:gluconeogenesis"/>
    <property type="evidence" value="ECO:0007669"/>
    <property type="project" value="UniProtKB-UniRule"/>
</dbReference>
<dbReference type="PIRSF" id="PIRSF000906">
    <property type="entry name" value="FBPtase_Bacill"/>
    <property type="match status" value="1"/>
</dbReference>
<evidence type="ECO:0000313" key="5">
    <source>
        <dbReference type="EMBL" id="MDO5457372.1"/>
    </source>
</evidence>
<dbReference type="Pfam" id="PF06874">
    <property type="entry name" value="FBPase_2"/>
    <property type="match status" value="1"/>
</dbReference>
<dbReference type="EC" id="3.1.3.11" evidence="4"/>
<dbReference type="InterPro" id="IPR009164">
    <property type="entry name" value="FBPtase_class3"/>
</dbReference>
<dbReference type="SUPFAM" id="SSF56300">
    <property type="entry name" value="Metallo-dependent phosphatases"/>
    <property type="match status" value="1"/>
</dbReference>
<dbReference type="GO" id="GO:0042132">
    <property type="term" value="F:fructose 1,6-bisphosphate 1-phosphatase activity"/>
    <property type="evidence" value="ECO:0007669"/>
    <property type="project" value="UniProtKB-UniRule"/>
</dbReference>
<dbReference type="InterPro" id="IPR029052">
    <property type="entry name" value="Metallo-depent_PP-like"/>
</dbReference>
<sequence>MEANLKYLKLLSKQFPTISSVTTEIMNLEAILNLPKGTEHFVSDLHGEYDAFEHVLRNGSGNVKRKVQDLYEDSLSADEIDELATLIYYPEEKMEVILQDKSKEEKEQWYRLVLPQLVDITIHAASKYTRSKVRKAIPSDYEYILSELLFRDPAANKKDYYNEIISSMIELDRADDFVVTLGYLIQRLVVDHLHVVGDIYDRGPHPEKIIDRMKSYHSLDIQWGNHDVLWMGAALGSKDCVANVIRICARYDNLEIIEDAYGISLRHLISFAERVYTSTNCSTFVPKADPYKDRHYADELEQLCKLQQAIAVIQFKLEKQAIDRNPDFEMEDRLLLHQIDFDQGIIQLRGEEYDMVTMDFPTVDPDNPYELTEEENQIMTDLSQAFMNSEQLQDHIHFMIEKGSMYLVYNDNLLFHGCMPMTKEGDFLEFHYHDEIYSGKALFDFFEQAIRDAVSLNKGCLEHTLAADLIWYLWSGAVSPLFGKHAMTTFERYYIEEKETWTEHKNKYYKLRETEEGVNKILNEFNCNGPNSHIINGHTPIKEKSGENPIKANNRMLVIDGGFSKAYQGKTGIGGYTLLYNSYGMELAVNQPFSSRQDAVKNHTDIVSTKRVVDKDMERQKVADTDIGEQLREESKDLKILLDAYRTGRLAPKR</sequence>
<keyword evidence="6" id="KW-1185">Reference proteome</keyword>
<comment type="caution">
    <text evidence="5">The sequence shown here is derived from an EMBL/GenBank/DDBJ whole genome shotgun (WGS) entry which is preliminary data.</text>
</comment>
<evidence type="ECO:0000256" key="4">
    <source>
        <dbReference type="HAMAP-Rule" id="MF_01854"/>
    </source>
</evidence>
<protein>
    <recommendedName>
        <fullName evidence="4">Fructose-1,6-bisphosphatase class 3</fullName>
        <shortName evidence="4">FBPase class 3</shortName>
        <ecNumber evidence="4">3.1.3.11</ecNumber>
    </recommendedName>
    <alternativeName>
        <fullName evidence="4">D-fructose-1,6-bisphosphate 1-phosphohydrolase class 3</fullName>
    </alternativeName>
</protein>
<keyword evidence="2 4" id="KW-0464">Manganese</keyword>
<proteinExistence type="inferred from homology"/>
<comment type="pathway">
    <text evidence="4">Carbohydrate biosynthesis; gluconeogenesis.</text>
</comment>
<accession>A0AA43UCC5</accession>
<reference evidence="5" key="1">
    <citation type="submission" date="2023-07" db="EMBL/GenBank/DDBJ databases">
        <title>Between Cages and Wild: Unraveling the Impact of Captivity on Animal Microbiomes and Antimicrobial Resistance.</title>
        <authorList>
            <person name="Schmartz G.P."/>
            <person name="Rehner J."/>
            <person name="Schuff M.J."/>
            <person name="Becker S.L."/>
            <person name="Kravczyk M."/>
            <person name="Gurevich A."/>
            <person name="Francke R."/>
            <person name="Mueller R."/>
            <person name="Keller V."/>
            <person name="Keller A."/>
        </authorList>
    </citation>
    <scope>NUCLEOTIDE SEQUENCE</scope>
    <source>
        <strain evidence="5">S39M_St_73</strain>
    </source>
</reference>
<comment type="catalytic activity">
    <reaction evidence="4">
        <text>beta-D-fructose 1,6-bisphosphate + H2O = beta-D-fructose 6-phosphate + phosphate</text>
        <dbReference type="Rhea" id="RHEA:11064"/>
        <dbReference type="ChEBI" id="CHEBI:15377"/>
        <dbReference type="ChEBI" id="CHEBI:32966"/>
        <dbReference type="ChEBI" id="CHEBI:43474"/>
        <dbReference type="ChEBI" id="CHEBI:57634"/>
        <dbReference type="EC" id="3.1.3.11"/>
    </reaction>
</comment>
<keyword evidence="1 4" id="KW-0378">Hydrolase</keyword>
<comment type="cofactor">
    <cofactor evidence="4">
        <name>Mn(2+)</name>
        <dbReference type="ChEBI" id="CHEBI:29035"/>
    </cofactor>
</comment>
<keyword evidence="3 4" id="KW-0119">Carbohydrate metabolism</keyword>